<dbReference type="PROSITE" id="PS50088">
    <property type="entry name" value="ANK_REPEAT"/>
    <property type="match status" value="4"/>
</dbReference>
<dbReference type="Pfam" id="PF12796">
    <property type="entry name" value="Ank_2"/>
    <property type="match status" value="1"/>
</dbReference>
<name>D8M2Y5_BLAHO</name>
<dbReference type="GeneID" id="24922622"/>
<dbReference type="EMBL" id="FN668650">
    <property type="protein sequence ID" value="CBK22708.2"/>
    <property type="molecule type" value="Genomic_DNA"/>
</dbReference>
<accession>D8M2Y5</accession>
<dbReference type="InParanoid" id="D8M2Y5"/>
<keyword evidence="6" id="KW-1185">Reference proteome</keyword>
<dbReference type="RefSeq" id="XP_012896756.1">
    <property type="nucleotide sequence ID" value="XM_013041302.1"/>
</dbReference>
<dbReference type="OrthoDB" id="158567at2759"/>
<evidence type="ECO:0000256" key="1">
    <source>
        <dbReference type="ARBA" id="ARBA00022737"/>
    </source>
</evidence>
<evidence type="ECO:0000256" key="3">
    <source>
        <dbReference type="PROSITE-ProRule" id="PRU00023"/>
    </source>
</evidence>
<keyword evidence="2 3" id="KW-0040">ANK repeat</keyword>
<proteinExistence type="predicted"/>
<feature type="repeat" description="ANK" evidence="3">
    <location>
        <begin position="36"/>
        <end position="68"/>
    </location>
</feature>
<keyword evidence="1" id="KW-0677">Repeat</keyword>
<feature type="repeat" description="ANK" evidence="3">
    <location>
        <begin position="102"/>
        <end position="134"/>
    </location>
</feature>
<feature type="transmembrane region" description="Helical" evidence="4">
    <location>
        <begin position="12"/>
        <end position="33"/>
    </location>
</feature>
<dbReference type="SMART" id="SM00248">
    <property type="entry name" value="ANK"/>
    <property type="match status" value="4"/>
</dbReference>
<evidence type="ECO:0000313" key="5">
    <source>
        <dbReference type="EMBL" id="CBK22708.2"/>
    </source>
</evidence>
<evidence type="ECO:0000256" key="2">
    <source>
        <dbReference type="ARBA" id="ARBA00023043"/>
    </source>
</evidence>
<dbReference type="OMA" id="RINTWHD"/>
<keyword evidence="4" id="KW-1133">Transmembrane helix</keyword>
<evidence type="ECO:0000256" key="4">
    <source>
        <dbReference type="SAM" id="Phobius"/>
    </source>
</evidence>
<dbReference type="InterPro" id="IPR036770">
    <property type="entry name" value="Ankyrin_rpt-contain_sf"/>
</dbReference>
<organism evidence="5">
    <name type="scientific">Blastocystis hominis</name>
    <dbReference type="NCBI Taxonomy" id="12968"/>
    <lineage>
        <taxon>Eukaryota</taxon>
        <taxon>Sar</taxon>
        <taxon>Stramenopiles</taxon>
        <taxon>Bigyra</taxon>
        <taxon>Opalozoa</taxon>
        <taxon>Opalinata</taxon>
        <taxon>Blastocystidae</taxon>
        <taxon>Blastocystis</taxon>
    </lineage>
</organism>
<dbReference type="InterPro" id="IPR002110">
    <property type="entry name" value="Ankyrin_rpt"/>
</dbReference>
<dbReference type="SUPFAM" id="SSF48403">
    <property type="entry name" value="Ankyrin repeat"/>
    <property type="match status" value="1"/>
</dbReference>
<keyword evidence="4" id="KW-0812">Transmembrane</keyword>
<protein>
    <submittedName>
        <fullName evidence="5">Uncharacterized protein</fullName>
    </submittedName>
</protein>
<feature type="repeat" description="ANK" evidence="3">
    <location>
        <begin position="135"/>
        <end position="167"/>
    </location>
</feature>
<dbReference type="PANTHER" id="PTHR24171:SF9">
    <property type="entry name" value="ANKYRIN REPEAT DOMAIN-CONTAINING PROTEIN 39"/>
    <property type="match status" value="1"/>
</dbReference>
<dbReference type="PANTHER" id="PTHR24171">
    <property type="entry name" value="ANKYRIN REPEAT DOMAIN-CONTAINING PROTEIN 39-RELATED"/>
    <property type="match status" value="1"/>
</dbReference>
<sequence length="226" mass="25349">METNKQSLCEQIYLGCCKLLLAVIVIAALYLMVVFTPANPLFRAAYNGDMYVVQNYISEGKDINAHDKWNNTALHWAAKGSQYRLMRLLVDNGIDVNAVNEQGENALHWSVFSNNKTVIEYLVMQFIDINAANNAGETPLHLAIILNAFDSAKVLLHLHADPNKLTNDGNAPLHFIIPNCIEDEKCRDLVDEFKKAGCDMSLRNQKNVTVLEAVSKTSHLTEKELF</sequence>
<keyword evidence="4" id="KW-0472">Membrane</keyword>
<feature type="repeat" description="ANK" evidence="3">
    <location>
        <begin position="69"/>
        <end position="101"/>
    </location>
</feature>
<dbReference type="Proteomes" id="UP000008312">
    <property type="component" value="Unassembled WGS sequence"/>
</dbReference>
<dbReference type="AlphaFoldDB" id="D8M2Y5"/>
<dbReference type="Pfam" id="PF00023">
    <property type="entry name" value="Ank"/>
    <property type="match status" value="1"/>
</dbReference>
<reference evidence="5" key="1">
    <citation type="submission" date="2010-02" db="EMBL/GenBank/DDBJ databases">
        <title>Sequencing and annotation of the Blastocystis hominis genome.</title>
        <authorList>
            <person name="Wincker P."/>
        </authorList>
    </citation>
    <scope>NUCLEOTIDE SEQUENCE</scope>
    <source>
        <strain evidence="5">Singapore isolate B</strain>
    </source>
</reference>
<dbReference type="PROSITE" id="PS50297">
    <property type="entry name" value="ANK_REP_REGION"/>
    <property type="match status" value="2"/>
</dbReference>
<evidence type="ECO:0000313" key="6">
    <source>
        <dbReference type="Proteomes" id="UP000008312"/>
    </source>
</evidence>
<gene>
    <name evidence="5" type="ORF">GSBLH_T00006498001</name>
</gene>
<dbReference type="Gene3D" id="1.25.40.20">
    <property type="entry name" value="Ankyrin repeat-containing domain"/>
    <property type="match status" value="2"/>
</dbReference>